<dbReference type="EMBL" id="LUKF01000008">
    <property type="protein sequence ID" value="KYG67626.1"/>
    <property type="molecule type" value="Genomic_DNA"/>
</dbReference>
<proteinExistence type="predicted"/>
<dbReference type="AlphaFoldDB" id="A0A150WSZ4"/>
<evidence type="ECO:0000313" key="1">
    <source>
        <dbReference type="EMBL" id="KYG67626.1"/>
    </source>
</evidence>
<protein>
    <submittedName>
        <fullName evidence="1">Uncharacterized protein</fullName>
    </submittedName>
</protein>
<evidence type="ECO:0000313" key="2">
    <source>
        <dbReference type="Proteomes" id="UP000075391"/>
    </source>
</evidence>
<sequence>MGTLKTHFCIDLSVKNPEVMEYSPEVIREDLEYFGFKDPMELNDYDHKIFKTEKAAESWLTKYKGILKALDNNKICLTKDVPTILYKRRYIVQTLMGEKLQTYRDSDRVHKMMSKVTIGGMFNLNDQTFFLTVVLKAVEKIDKKTYKYVFDLPGKKSKKS</sequence>
<gene>
    <name evidence="1" type="ORF">AZI85_17250</name>
</gene>
<accession>A0A150WSZ4</accession>
<dbReference type="Proteomes" id="UP000075391">
    <property type="component" value="Unassembled WGS sequence"/>
</dbReference>
<comment type="caution">
    <text evidence="1">The sequence shown here is derived from an EMBL/GenBank/DDBJ whole genome shotgun (WGS) entry which is preliminary data.</text>
</comment>
<dbReference type="RefSeq" id="WP_063243336.1">
    <property type="nucleotide sequence ID" value="NZ_LUKF01000008.1"/>
</dbReference>
<reference evidence="1 2" key="1">
    <citation type="submission" date="2016-03" db="EMBL/GenBank/DDBJ databases">
        <authorList>
            <person name="Ploux O."/>
        </authorList>
    </citation>
    <scope>NUCLEOTIDE SEQUENCE [LARGE SCALE GENOMIC DNA]</scope>
    <source>
        <strain evidence="1 2">BER2</strain>
    </source>
</reference>
<name>A0A150WSZ4_BDEBC</name>
<organism evidence="1 2">
    <name type="scientific">Bdellovibrio bacteriovorus</name>
    <dbReference type="NCBI Taxonomy" id="959"/>
    <lineage>
        <taxon>Bacteria</taxon>
        <taxon>Pseudomonadati</taxon>
        <taxon>Bdellovibrionota</taxon>
        <taxon>Bdellovibrionia</taxon>
        <taxon>Bdellovibrionales</taxon>
        <taxon>Pseudobdellovibrionaceae</taxon>
        <taxon>Bdellovibrio</taxon>
    </lineage>
</organism>